<gene>
    <name evidence="1" type="ORF">CRP01_36735</name>
</gene>
<dbReference type="EMBL" id="PDUD01000053">
    <property type="protein sequence ID" value="PHN01549.1"/>
    <property type="molecule type" value="Genomic_DNA"/>
</dbReference>
<keyword evidence="2" id="KW-1185">Reference proteome</keyword>
<dbReference type="AlphaFoldDB" id="A0A2D0N076"/>
<accession>A0A2D0N076</accession>
<evidence type="ECO:0000313" key="1">
    <source>
        <dbReference type="EMBL" id="PHN01549.1"/>
    </source>
</evidence>
<proteinExistence type="predicted"/>
<dbReference type="RefSeq" id="WP_099155083.1">
    <property type="nucleotide sequence ID" value="NZ_PDUD01000053.1"/>
</dbReference>
<organism evidence="1 2">
    <name type="scientific">Flavilitoribacter nigricans (strain ATCC 23147 / DSM 23189 / NBRC 102662 / NCIMB 1420 / SS-2)</name>
    <name type="common">Lewinella nigricans</name>
    <dbReference type="NCBI Taxonomy" id="1122177"/>
    <lineage>
        <taxon>Bacteria</taxon>
        <taxon>Pseudomonadati</taxon>
        <taxon>Bacteroidota</taxon>
        <taxon>Saprospiria</taxon>
        <taxon>Saprospirales</taxon>
        <taxon>Lewinellaceae</taxon>
        <taxon>Flavilitoribacter</taxon>
    </lineage>
</organism>
<sequence>MRNLCTILFILIMLVLLNGCVGLVEPESSPRTEAHYPTTRQLYYAYLTVDSVTVEFSNSFCLESYRYTDLYSWESYWVSFNSEKKIHDGGLDCSRLNNESCNTGFKFIYEYELEGSYINPFDRENGFLLDKSIMPNAKEFDIAIHLVSDNESYLYRRFAPDNTDPGKIVVKTKDVQPKEEIVTVNGNREFRSYPEYTVLITGEAHKYDVKHDNEGNYLGSSYTQKKVPFSIEMVFPFGSFPREQFNFGYRRANYKVCL</sequence>
<reference evidence="1 2" key="1">
    <citation type="submission" date="2017-10" db="EMBL/GenBank/DDBJ databases">
        <title>The draft genome sequence of Lewinella nigricans NBRC 102662.</title>
        <authorList>
            <person name="Wang K."/>
        </authorList>
    </citation>
    <scope>NUCLEOTIDE SEQUENCE [LARGE SCALE GENOMIC DNA]</scope>
    <source>
        <strain evidence="1 2">NBRC 102662</strain>
    </source>
</reference>
<dbReference type="Proteomes" id="UP000223913">
    <property type="component" value="Unassembled WGS sequence"/>
</dbReference>
<evidence type="ECO:0000313" key="2">
    <source>
        <dbReference type="Proteomes" id="UP000223913"/>
    </source>
</evidence>
<protein>
    <submittedName>
        <fullName evidence="1">Uncharacterized protein</fullName>
    </submittedName>
</protein>
<comment type="caution">
    <text evidence="1">The sequence shown here is derived from an EMBL/GenBank/DDBJ whole genome shotgun (WGS) entry which is preliminary data.</text>
</comment>
<name>A0A2D0N076_FLAN2</name>